<evidence type="ECO:0000313" key="2">
    <source>
        <dbReference type="EMBL" id="KAE9592350.1"/>
    </source>
</evidence>
<feature type="region of interest" description="Disordered" evidence="1">
    <location>
        <begin position="79"/>
        <end position="103"/>
    </location>
</feature>
<keyword evidence="3" id="KW-1185">Reference proteome</keyword>
<comment type="caution">
    <text evidence="2">The sequence shown here is derived from an EMBL/GenBank/DDBJ whole genome shotgun (WGS) entry which is preliminary data.</text>
</comment>
<dbReference type="EMBL" id="WOCE01000019">
    <property type="protein sequence ID" value="KAE9592350.1"/>
    <property type="molecule type" value="Genomic_DNA"/>
</dbReference>
<accession>A0A6A4NT36</accession>
<dbReference type="Proteomes" id="UP000447434">
    <property type="component" value="Chromosome 19"/>
</dbReference>
<name>A0A6A4NT36_LUPAL</name>
<reference evidence="3" key="1">
    <citation type="journal article" date="2020" name="Nat. Commun.">
        <title>Genome sequence of the cluster root forming white lupin.</title>
        <authorList>
            <person name="Hufnagel B."/>
            <person name="Marques A."/>
            <person name="Soriano A."/>
            <person name="Marques L."/>
            <person name="Divol F."/>
            <person name="Doumas P."/>
            <person name="Sallet E."/>
            <person name="Mancinotti D."/>
            <person name="Carrere S."/>
            <person name="Marande W."/>
            <person name="Arribat S."/>
            <person name="Keller J."/>
            <person name="Huneau C."/>
            <person name="Blein T."/>
            <person name="Aime D."/>
            <person name="Laguerre M."/>
            <person name="Taylor J."/>
            <person name="Schubert V."/>
            <person name="Nelson M."/>
            <person name="Geu-Flores F."/>
            <person name="Crespi M."/>
            <person name="Gallardo-Guerrero K."/>
            <person name="Delaux P.-M."/>
            <person name="Salse J."/>
            <person name="Berges H."/>
            <person name="Guyot R."/>
            <person name="Gouzy J."/>
            <person name="Peret B."/>
        </authorList>
    </citation>
    <scope>NUCLEOTIDE SEQUENCE [LARGE SCALE GENOMIC DNA]</scope>
    <source>
        <strain evidence="3">cv. Amiga</strain>
    </source>
</reference>
<evidence type="ECO:0000256" key="1">
    <source>
        <dbReference type="SAM" id="MobiDB-lite"/>
    </source>
</evidence>
<organism evidence="2 3">
    <name type="scientific">Lupinus albus</name>
    <name type="common">White lupine</name>
    <name type="synonym">Lupinus termis</name>
    <dbReference type="NCBI Taxonomy" id="3870"/>
    <lineage>
        <taxon>Eukaryota</taxon>
        <taxon>Viridiplantae</taxon>
        <taxon>Streptophyta</taxon>
        <taxon>Embryophyta</taxon>
        <taxon>Tracheophyta</taxon>
        <taxon>Spermatophyta</taxon>
        <taxon>Magnoliopsida</taxon>
        <taxon>eudicotyledons</taxon>
        <taxon>Gunneridae</taxon>
        <taxon>Pentapetalae</taxon>
        <taxon>rosids</taxon>
        <taxon>fabids</taxon>
        <taxon>Fabales</taxon>
        <taxon>Fabaceae</taxon>
        <taxon>Papilionoideae</taxon>
        <taxon>50 kb inversion clade</taxon>
        <taxon>genistoids sensu lato</taxon>
        <taxon>core genistoids</taxon>
        <taxon>Genisteae</taxon>
        <taxon>Lupinus</taxon>
    </lineage>
</organism>
<protein>
    <submittedName>
        <fullName evidence="2">Uncharacterized protein</fullName>
    </submittedName>
</protein>
<evidence type="ECO:0000313" key="3">
    <source>
        <dbReference type="Proteomes" id="UP000447434"/>
    </source>
</evidence>
<dbReference type="AlphaFoldDB" id="A0A6A4NT36"/>
<gene>
    <name evidence="2" type="ORF">Lalb_Chr19g0128391</name>
</gene>
<sequence length="126" mass="14642">MTRDNLYWLSHDQVALFKTFRGTASRCKQTINHAVPRIKQPRSLLYDILLHCKNRSRIHPKYGYQCQFRNTHNIGISYSNSSATERKGEKEAGNASAENIEGERKEQVNSYLLLVRILMRRGGLYL</sequence>
<proteinExistence type="predicted"/>